<dbReference type="InterPro" id="IPR029472">
    <property type="entry name" value="Copia-like_N"/>
</dbReference>
<feature type="domain" description="Retrotransposon Copia-like N-terminal" evidence="2">
    <location>
        <begin position="18"/>
        <end position="65"/>
    </location>
</feature>
<evidence type="ECO:0000313" key="5">
    <source>
        <dbReference type="Proteomes" id="UP000595140"/>
    </source>
</evidence>
<keyword evidence="5" id="KW-1185">Reference proteome</keyword>
<dbReference type="InterPro" id="IPR054722">
    <property type="entry name" value="PolX-like_BBD"/>
</dbReference>
<dbReference type="EMBL" id="OOIL02005264">
    <property type="protein sequence ID" value="VFQ94335.1"/>
    <property type="molecule type" value="Genomic_DNA"/>
</dbReference>
<dbReference type="Gene3D" id="4.10.60.10">
    <property type="entry name" value="Zinc finger, CCHC-type"/>
    <property type="match status" value="1"/>
</dbReference>
<proteinExistence type="predicted"/>
<organism evidence="4 5">
    <name type="scientific">Cuscuta campestris</name>
    <dbReference type="NCBI Taxonomy" id="132261"/>
    <lineage>
        <taxon>Eukaryota</taxon>
        <taxon>Viridiplantae</taxon>
        <taxon>Streptophyta</taxon>
        <taxon>Embryophyta</taxon>
        <taxon>Tracheophyta</taxon>
        <taxon>Spermatophyta</taxon>
        <taxon>Magnoliopsida</taxon>
        <taxon>eudicotyledons</taxon>
        <taxon>Gunneridae</taxon>
        <taxon>Pentapetalae</taxon>
        <taxon>asterids</taxon>
        <taxon>lamiids</taxon>
        <taxon>Solanales</taxon>
        <taxon>Convolvulaceae</taxon>
        <taxon>Cuscuteae</taxon>
        <taxon>Cuscuta</taxon>
        <taxon>Cuscuta subgen. Grammica</taxon>
        <taxon>Cuscuta sect. Cleistogrammica</taxon>
    </lineage>
</organism>
<dbReference type="SUPFAM" id="SSF57756">
    <property type="entry name" value="Retrovirus zinc finger-like domains"/>
    <property type="match status" value="1"/>
</dbReference>
<gene>
    <name evidence="4" type="ORF">CCAM_LOCUS36111</name>
</gene>
<dbReference type="Proteomes" id="UP000595140">
    <property type="component" value="Unassembled WGS sequence"/>
</dbReference>
<evidence type="ECO:0000259" key="3">
    <source>
        <dbReference type="Pfam" id="PF22936"/>
    </source>
</evidence>
<evidence type="ECO:0000259" key="2">
    <source>
        <dbReference type="Pfam" id="PF14244"/>
    </source>
</evidence>
<dbReference type="PANTHER" id="PTHR37610:SF40">
    <property type="entry name" value="OS01G0909600 PROTEIN"/>
    <property type="match status" value="1"/>
</dbReference>
<dbReference type="PANTHER" id="PTHR37610">
    <property type="entry name" value="CCHC-TYPE DOMAIN-CONTAINING PROTEIN"/>
    <property type="match status" value="1"/>
</dbReference>
<dbReference type="InterPro" id="IPR036875">
    <property type="entry name" value="Znf_CCHC_sf"/>
</dbReference>
<evidence type="ECO:0008006" key="6">
    <source>
        <dbReference type="Google" id="ProtNLM"/>
    </source>
</evidence>
<name>A0A484MZ88_9ASTE</name>
<dbReference type="Pfam" id="PF14244">
    <property type="entry name" value="Retrotran_gag_3"/>
    <property type="match status" value="1"/>
</dbReference>
<feature type="region of interest" description="Disordered" evidence="1">
    <location>
        <begin position="450"/>
        <end position="477"/>
    </location>
</feature>
<dbReference type="OrthoDB" id="1305682at2759"/>
<dbReference type="GO" id="GO:0008270">
    <property type="term" value="F:zinc ion binding"/>
    <property type="evidence" value="ECO:0007669"/>
    <property type="project" value="InterPro"/>
</dbReference>
<accession>A0A484MZ88</accession>
<reference evidence="4 5" key="1">
    <citation type="submission" date="2018-04" db="EMBL/GenBank/DDBJ databases">
        <authorList>
            <person name="Vogel A."/>
        </authorList>
    </citation>
    <scope>NUCLEOTIDE SEQUENCE [LARGE SCALE GENOMIC DNA]</scope>
</reference>
<dbReference type="GO" id="GO:0003676">
    <property type="term" value="F:nucleic acid binding"/>
    <property type="evidence" value="ECO:0007669"/>
    <property type="project" value="InterPro"/>
</dbReference>
<feature type="domain" description="Retrovirus-related Pol polyprotein from transposon TNT 1-94-like beta-barrel" evidence="3">
    <location>
        <begin position="345"/>
        <end position="415"/>
    </location>
</feature>
<evidence type="ECO:0000313" key="4">
    <source>
        <dbReference type="EMBL" id="VFQ94335.1"/>
    </source>
</evidence>
<evidence type="ECO:0000256" key="1">
    <source>
        <dbReference type="SAM" id="MobiDB-lite"/>
    </source>
</evidence>
<sequence>MANNEEQPAYRHDPLFLHNSDHPGMVLTTTKLTGMNFIPWSRSIKIALISKMKIGFINGKSRKPDPDDPSYAQWERCDNMVFSWILNSIQSDLAEAFLYATSSEELWNELEERFGESNGPLIYQIEKKIADIRQNNDFVGAYFTKLKKLWDELANVTDPAVCECNGCTCDAKKKLAEAEQKRRLVKFLMGLNEGFDTIRGQIMLIEPLPTASNACSLVQQIERQRNISGIQTLGSELAAYAGTDNIDSHNMALYAGKGPGQRQNGYNKTDPRKNRKMCEYCKEPGHFKDQCFKLIGYPEWFKGPKENATLNAYAHLASKFCTIASTVLDSHSAEICCVGRNIVDWIVDTGASDHMTPFEDILFDVYELPKPITVTLPDGNHKAVNKAGKVVLSSSLILMDVLYVPDFQFSLISIHSDPKDTSSCLPVPEVEEDTQNPVCTDNLSIHSENAQVPQPTHSEEVHPNTMPTTIINDDAVS</sequence>
<dbReference type="AlphaFoldDB" id="A0A484MZ88"/>
<protein>
    <recommendedName>
        <fullName evidence="6">Retrotransposon Copia-like N-terminal domain-containing protein</fullName>
    </recommendedName>
</protein>
<dbReference type="Pfam" id="PF22936">
    <property type="entry name" value="Pol_BBD"/>
    <property type="match status" value="1"/>
</dbReference>